<evidence type="ECO:0000256" key="2">
    <source>
        <dbReference type="ARBA" id="ARBA00022553"/>
    </source>
</evidence>
<dbReference type="EMBL" id="MDYM01000010">
    <property type="protein sequence ID" value="OQD63056.1"/>
    <property type="molecule type" value="Genomic_DNA"/>
</dbReference>
<dbReference type="PANTHER" id="PTHR43439">
    <property type="entry name" value="PHENYLACETATE-COENZYME A LIGASE"/>
    <property type="match status" value="1"/>
</dbReference>
<dbReference type="PROSITE" id="PS00012">
    <property type="entry name" value="PHOSPHOPANTETHEINE"/>
    <property type="match status" value="1"/>
</dbReference>
<dbReference type="SUPFAM" id="SSF56801">
    <property type="entry name" value="Acetyl-CoA synthetase-like"/>
    <property type="match status" value="1"/>
</dbReference>
<dbReference type="Gene3D" id="3.40.50.12780">
    <property type="entry name" value="N-terminal domain of ligase-like"/>
    <property type="match status" value="1"/>
</dbReference>
<proteinExistence type="predicted"/>
<evidence type="ECO:0000313" key="5">
    <source>
        <dbReference type="Proteomes" id="UP000191408"/>
    </source>
</evidence>
<dbReference type="PANTHER" id="PTHR43439:SF2">
    <property type="entry name" value="ENZYME, PUTATIVE (JCVI)-RELATED"/>
    <property type="match status" value="1"/>
</dbReference>
<dbReference type="InterPro" id="IPR000873">
    <property type="entry name" value="AMP-dep_synth/lig_dom"/>
</dbReference>
<dbReference type="InterPro" id="IPR036291">
    <property type="entry name" value="NAD(P)-bd_dom_sf"/>
</dbReference>
<dbReference type="Pfam" id="PF00550">
    <property type="entry name" value="PP-binding"/>
    <property type="match status" value="1"/>
</dbReference>
<dbReference type="GO" id="GO:0031177">
    <property type="term" value="F:phosphopantetheine binding"/>
    <property type="evidence" value="ECO:0007669"/>
    <property type="project" value="InterPro"/>
</dbReference>
<dbReference type="Proteomes" id="UP000191408">
    <property type="component" value="Unassembled WGS sequence"/>
</dbReference>
<dbReference type="PROSITE" id="PS00455">
    <property type="entry name" value="AMP_BINDING"/>
    <property type="match status" value="1"/>
</dbReference>
<accession>A0A1V6NF34</accession>
<evidence type="ECO:0000313" key="4">
    <source>
        <dbReference type="EMBL" id="OQD63056.1"/>
    </source>
</evidence>
<dbReference type="SUPFAM" id="SSF47336">
    <property type="entry name" value="ACP-like"/>
    <property type="match status" value="1"/>
</dbReference>
<dbReference type="Pfam" id="PF23562">
    <property type="entry name" value="AMP-binding_C_3"/>
    <property type="match status" value="1"/>
</dbReference>
<dbReference type="InterPro" id="IPR051414">
    <property type="entry name" value="Adenylate-forming_Reductase"/>
</dbReference>
<dbReference type="OrthoDB" id="429813at2759"/>
<dbReference type="STRING" id="60169.A0A1V6NF34"/>
<dbReference type="Gene3D" id="1.10.1200.10">
    <property type="entry name" value="ACP-like"/>
    <property type="match status" value="1"/>
</dbReference>
<dbReference type="Pfam" id="PF07993">
    <property type="entry name" value="NAD_binding_4"/>
    <property type="match status" value="1"/>
</dbReference>
<dbReference type="InterPro" id="IPR020806">
    <property type="entry name" value="PKS_PP-bd"/>
</dbReference>
<organism evidence="4 5">
    <name type="scientific">Penicillium polonicum</name>
    <dbReference type="NCBI Taxonomy" id="60169"/>
    <lineage>
        <taxon>Eukaryota</taxon>
        <taxon>Fungi</taxon>
        <taxon>Dikarya</taxon>
        <taxon>Ascomycota</taxon>
        <taxon>Pezizomycotina</taxon>
        <taxon>Eurotiomycetes</taxon>
        <taxon>Eurotiomycetidae</taxon>
        <taxon>Eurotiales</taxon>
        <taxon>Aspergillaceae</taxon>
        <taxon>Penicillium</taxon>
    </lineage>
</organism>
<dbReference type="InterPro" id="IPR020845">
    <property type="entry name" value="AMP-binding_CS"/>
</dbReference>
<dbReference type="Pfam" id="PF00501">
    <property type="entry name" value="AMP-binding"/>
    <property type="match status" value="1"/>
</dbReference>
<name>A0A1V6NF34_PENPO</name>
<dbReference type="InterPro" id="IPR036736">
    <property type="entry name" value="ACP-like_sf"/>
</dbReference>
<keyword evidence="1" id="KW-0596">Phosphopantetheine</keyword>
<feature type="domain" description="Carrier" evidence="3">
    <location>
        <begin position="616"/>
        <end position="699"/>
    </location>
</feature>
<sequence>MLMSKGNKQRCQSLKATRNPGLENFSQFQLSNGFPARHRQKNIPATHVAHLIGTTKDSAAKMFLGGECGKRLIPNVIDETARKTPDLECMSIPRSNNPGDGWKPVTWAQVANAVNYVANTLITQNGHPEPGTFPTVAYIGLEDPRYPIFVVGAIKAGYQALLISPRNSIEAQVNLFDKTYCNILYHELQFASMVLPWVDARPGMKSVAVCPFDEWVADGVAPVLYTKTFTDAEWDPYVVLHTSGSTGLPKAVVLRQGMVAQNDLHRCVPARNGTLPWLPTWTSSPNPRHLLVMPLFHAAGIMLSTLCAFYYNSPIAFRDPSRPITGDNVVKWLQNSNPGWTAIPPAILDHMSHSEEAMNELKKLHIVAFGGGAITPETAHRLARYGIKTANAIAATEFSFFPYYSQPDPAMWPWFIIPSDMMGIKWRLIGDNTYEQVIVRKDKHPGLQGCFYTFPQLDEFSTKDLYQPHPTLADHWAYVGRADDIIVFSTGEKLNPVTIEGSIMGHPAVLSAQVVGSQQFHAGLMIEPVQYPKNEKERQLFLDDIWPTIEKVNTETVAHGRILRDYVFLSDPQRPFPRAGKGTIQRAMVERLYAEDIKIFFDNRDNLVVAVDLDVTSEATVLDSVRELVRGMLKHPELDTDDDFFAAGMDSLQAIQLSRALLVTLEKAGVKPSEQAVESRVIYAHPTITQLAAYVFSLVCPNCRQGGPTSDPGVMADETAICTALVDKYIHDLPAAVPNKPAPANKEQVIIITGTTGALGSYLLDFTLKCPNVSKVICFNRSVDGLERQIEASTSRGLSTDFSRAEFLQVNLAEPDLGVAPEVKSRLANEVDRVIHNAWPVNFNMSVASFEPHIRGVRHLVDFSSQAARKNVPITFISSIGTVERWETLEVPVPEEALPDWSLATIGYSQSKLASSMILDEAAKASGIPSVIVRVGQVAGPRSKKGKWNPQEWLPSLVRSSVHLGLLPDSLGTFEDVGWAPVEDIANVILEISGVASVWSVEEITGYFHALNPKATNWPSLIPVLREFYGERIQKVVSLEEWINALEKSQVHPVMDDNPAVKLLDTYRSAAEGAKMGIKAAPLATTRTEHYSLTMRQMEEVSPELMRNWCAQWQF</sequence>
<keyword evidence="2" id="KW-0597">Phosphoprotein</keyword>
<dbReference type="AlphaFoldDB" id="A0A1V6NF34"/>
<dbReference type="PROSITE" id="PS50075">
    <property type="entry name" value="CARRIER"/>
    <property type="match status" value="1"/>
</dbReference>
<evidence type="ECO:0000256" key="1">
    <source>
        <dbReference type="ARBA" id="ARBA00022450"/>
    </source>
</evidence>
<dbReference type="GO" id="GO:0044550">
    <property type="term" value="P:secondary metabolite biosynthetic process"/>
    <property type="evidence" value="ECO:0007669"/>
    <property type="project" value="UniProtKB-ARBA"/>
</dbReference>
<dbReference type="SMART" id="SM00823">
    <property type="entry name" value="PKS_PP"/>
    <property type="match status" value="1"/>
</dbReference>
<gene>
    <name evidence="4" type="ORF">PENPOL_c010G00435</name>
</gene>
<dbReference type="InterPro" id="IPR006162">
    <property type="entry name" value="Ppantetheine_attach_site"/>
</dbReference>
<dbReference type="Gene3D" id="3.40.50.720">
    <property type="entry name" value="NAD(P)-binding Rossmann-like Domain"/>
    <property type="match status" value="1"/>
</dbReference>
<dbReference type="InterPro" id="IPR009081">
    <property type="entry name" value="PP-bd_ACP"/>
</dbReference>
<dbReference type="SUPFAM" id="SSF51735">
    <property type="entry name" value="NAD(P)-binding Rossmann-fold domains"/>
    <property type="match status" value="1"/>
</dbReference>
<protein>
    <recommendedName>
        <fullName evidence="3">Carrier domain-containing protein</fullName>
    </recommendedName>
</protein>
<reference evidence="5" key="1">
    <citation type="journal article" date="2017" name="Nat. Microbiol.">
        <title>Global analysis of biosynthetic gene clusters reveals vast potential of secondary metabolite production in Penicillium species.</title>
        <authorList>
            <person name="Nielsen J.C."/>
            <person name="Grijseels S."/>
            <person name="Prigent S."/>
            <person name="Ji B."/>
            <person name="Dainat J."/>
            <person name="Nielsen K.F."/>
            <person name="Frisvad J.C."/>
            <person name="Workman M."/>
            <person name="Nielsen J."/>
        </authorList>
    </citation>
    <scope>NUCLEOTIDE SEQUENCE [LARGE SCALE GENOMIC DNA]</scope>
    <source>
        <strain evidence="5">IBT 4502</strain>
    </source>
</reference>
<dbReference type="InterPro" id="IPR013120">
    <property type="entry name" value="FAR_NAD-bd"/>
</dbReference>
<dbReference type="InterPro" id="IPR042099">
    <property type="entry name" value="ANL_N_sf"/>
</dbReference>
<comment type="caution">
    <text evidence="4">The sequence shown here is derived from an EMBL/GenBank/DDBJ whole genome shotgun (WGS) entry which is preliminary data.</text>
</comment>
<keyword evidence="5" id="KW-1185">Reference proteome</keyword>
<evidence type="ECO:0000259" key="3">
    <source>
        <dbReference type="PROSITE" id="PS50075"/>
    </source>
</evidence>